<gene>
    <name evidence="2" type="ORF">DCF15_19030</name>
</gene>
<comment type="caution">
    <text evidence="2">The sequence shown here is derived from an EMBL/GenBank/DDBJ whole genome shotgun (WGS) entry which is preliminary data.</text>
</comment>
<protein>
    <submittedName>
        <fullName evidence="2">Uncharacterized protein</fullName>
    </submittedName>
</protein>
<dbReference type="EMBL" id="QBMP01000274">
    <property type="protein sequence ID" value="PZO47428.1"/>
    <property type="molecule type" value="Genomic_DNA"/>
</dbReference>
<dbReference type="AlphaFoldDB" id="A0A2W4YXA2"/>
<sequence>EKLSGIRAVLPMFSGAEDSVVNGSAAPKAVKTADEPVATAPAVEAEAAKAPKTTKSKAIAVKQTTQKKPAAKKSAAKTDGRTASWQKYTRPGVKNDSMPDAVRLILSTQPENEFKIVEVMAALFEEEMPRAQYLKARNRISNVLSGGVRAGDWYKGQQARGTYRMTK</sequence>
<feature type="non-terminal residue" evidence="2">
    <location>
        <position position="1"/>
    </location>
</feature>
<reference evidence="3" key="1">
    <citation type="submission" date="2018-04" db="EMBL/GenBank/DDBJ databases">
        <authorList>
            <person name="Cornet L."/>
        </authorList>
    </citation>
    <scope>NUCLEOTIDE SEQUENCE [LARGE SCALE GENOMIC DNA]</scope>
</reference>
<reference evidence="2 3" key="2">
    <citation type="submission" date="2018-06" db="EMBL/GenBank/DDBJ databases">
        <title>Metagenomic assembly of (sub)arctic Cyanobacteria and their associated microbiome from non-axenic cultures.</title>
        <authorList>
            <person name="Baurain D."/>
        </authorList>
    </citation>
    <scope>NUCLEOTIDE SEQUENCE [LARGE SCALE GENOMIC DNA]</scope>
    <source>
        <strain evidence="2">ULC027bin1</strain>
    </source>
</reference>
<dbReference type="Proteomes" id="UP000249794">
    <property type="component" value="Unassembled WGS sequence"/>
</dbReference>
<feature type="compositionally biased region" description="Low complexity" evidence="1">
    <location>
        <begin position="44"/>
        <end position="53"/>
    </location>
</feature>
<proteinExistence type="predicted"/>
<feature type="region of interest" description="Disordered" evidence="1">
    <location>
        <begin position="44"/>
        <end position="94"/>
    </location>
</feature>
<name>A0A2W4YXA2_9CYAN</name>
<evidence type="ECO:0000313" key="2">
    <source>
        <dbReference type="EMBL" id="PZO47428.1"/>
    </source>
</evidence>
<evidence type="ECO:0000313" key="3">
    <source>
        <dbReference type="Proteomes" id="UP000249794"/>
    </source>
</evidence>
<evidence type="ECO:0000256" key="1">
    <source>
        <dbReference type="SAM" id="MobiDB-lite"/>
    </source>
</evidence>
<accession>A0A2W4YXA2</accession>
<organism evidence="2 3">
    <name type="scientific">Phormidesmis priestleyi</name>
    <dbReference type="NCBI Taxonomy" id="268141"/>
    <lineage>
        <taxon>Bacteria</taxon>
        <taxon>Bacillati</taxon>
        <taxon>Cyanobacteriota</taxon>
        <taxon>Cyanophyceae</taxon>
        <taxon>Leptolyngbyales</taxon>
        <taxon>Leptolyngbyaceae</taxon>
        <taxon>Phormidesmis</taxon>
    </lineage>
</organism>